<sequence length="114" mass="12557">ANHDHKGVLPNTSNISINGDISAAENFLALNSMNGSARKIVPLISMKLPFFTFNENDLICISGTTQYLVAMVEKRIQSRNGSRISRQDIMSFDLSTVGRGQRGSTSSRDYKGYL</sequence>
<protein>
    <submittedName>
        <fullName evidence="1">Uncharacterized protein</fullName>
    </submittedName>
</protein>
<dbReference type="AlphaFoldDB" id="A0A9P6MDJ5"/>
<proteinExistence type="predicted"/>
<keyword evidence="2" id="KW-1185">Reference proteome</keyword>
<reference evidence="1" key="1">
    <citation type="journal article" date="2020" name="Fungal Divers.">
        <title>Resolving the Mortierellaceae phylogeny through synthesis of multi-gene phylogenetics and phylogenomics.</title>
        <authorList>
            <person name="Vandepol N."/>
            <person name="Liber J."/>
            <person name="Desiro A."/>
            <person name="Na H."/>
            <person name="Kennedy M."/>
            <person name="Barry K."/>
            <person name="Grigoriev I.V."/>
            <person name="Miller A.N."/>
            <person name="O'Donnell K."/>
            <person name="Stajich J.E."/>
            <person name="Bonito G."/>
        </authorList>
    </citation>
    <scope>NUCLEOTIDE SEQUENCE</scope>
    <source>
        <strain evidence="1">MES-2147</strain>
    </source>
</reference>
<accession>A0A9P6MDJ5</accession>
<evidence type="ECO:0000313" key="1">
    <source>
        <dbReference type="EMBL" id="KAF9993552.1"/>
    </source>
</evidence>
<feature type="non-terminal residue" evidence="1">
    <location>
        <position position="114"/>
    </location>
</feature>
<organism evidence="1 2">
    <name type="scientific">Modicella reniformis</name>
    <dbReference type="NCBI Taxonomy" id="1440133"/>
    <lineage>
        <taxon>Eukaryota</taxon>
        <taxon>Fungi</taxon>
        <taxon>Fungi incertae sedis</taxon>
        <taxon>Mucoromycota</taxon>
        <taxon>Mortierellomycotina</taxon>
        <taxon>Mortierellomycetes</taxon>
        <taxon>Mortierellales</taxon>
        <taxon>Mortierellaceae</taxon>
        <taxon>Modicella</taxon>
    </lineage>
</organism>
<dbReference type="EMBL" id="JAAAHW010001804">
    <property type="protein sequence ID" value="KAF9993552.1"/>
    <property type="molecule type" value="Genomic_DNA"/>
</dbReference>
<dbReference type="Proteomes" id="UP000749646">
    <property type="component" value="Unassembled WGS sequence"/>
</dbReference>
<evidence type="ECO:0000313" key="2">
    <source>
        <dbReference type="Proteomes" id="UP000749646"/>
    </source>
</evidence>
<comment type="caution">
    <text evidence="1">The sequence shown here is derived from an EMBL/GenBank/DDBJ whole genome shotgun (WGS) entry which is preliminary data.</text>
</comment>
<feature type="non-terminal residue" evidence="1">
    <location>
        <position position="1"/>
    </location>
</feature>
<gene>
    <name evidence="1" type="ORF">BGZ65_010898</name>
</gene>
<name>A0A9P6MDJ5_9FUNG</name>